<name>A0AB34FH68_9HYPO</name>
<keyword evidence="2" id="KW-1185">Reference proteome</keyword>
<dbReference type="EMBL" id="JAQHRD010000010">
    <property type="protein sequence ID" value="KAJ6437685.1"/>
    <property type="molecule type" value="Genomic_DNA"/>
</dbReference>
<comment type="caution">
    <text evidence="1">The sequence shown here is derived from an EMBL/GenBank/DDBJ whole genome shotgun (WGS) entry which is preliminary data.</text>
</comment>
<organism evidence="1 2">
    <name type="scientific">Purpureocillium lavendulum</name>
    <dbReference type="NCBI Taxonomy" id="1247861"/>
    <lineage>
        <taxon>Eukaryota</taxon>
        <taxon>Fungi</taxon>
        <taxon>Dikarya</taxon>
        <taxon>Ascomycota</taxon>
        <taxon>Pezizomycotina</taxon>
        <taxon>Sordariomycetes</taxon>
        <taxon>Hypocreomycetidae</taxon>
        <taxon>Hypocreales</taxon>
        <taxon>Ophiocordycipitaceae</taxon>
        <taxon>Purpureocillium</taxon>
    </lineage>
</organism>
<protein>
    <submittedName>
        <fullName evidence="1">Uncharacterized protein</fullName>
    </submittedName>
</protein>
<sequence length="61" mass="6621">MSRVAGIIGLPALAHRHGDTAILHQGIRLSFDVTIVSKHPWHATPGPASEWLLGIPIYGMR</sequence>
<proteinExistence type="predicted"/>
<dbReference type="Proteomes" id="UP001163105">
    <property type="component" value="Unassembled WGS sequence"/>
</dbReference>
<dbReference type="AlphaFoldDB" id="A0AB34FH68"/>
<evidence type="ECO:0000313" key="1">
    <source>
        <dbReference type="EMBL" id="KAJ6437685.1"/>
    </source>
</evidence>
<gene>
    <name evidence="1" type="ORF">O9K51_09513</name>
</gene>
<reference evidence="1" key="1">
    <citation type="submission" date="2023-01" db="EMBL/GenBank/DDBJ databases">
        <title>The growth and conidiation of Purpureocillium lavendulum are regulated by nitrogen source and histone H3K14 acetylation.</title>
        <authorList>
            <person name="Tang P."/>
            <person name="Han J."/>
            <person name="Zhang C."/>
            <person name="Tang P."/>
            <person name="Qi F."/>
            <person name="Zhang K."/>
            <person name="Liang L."/>
        </authorList>
    </citation>
    <scope>NUCLEOTIDE SEQUENCE</scope>
    <source>
        <strain evidence="1">YMF1.00683</strain>
    </source>
</reference>
<evidence type="ECO:0000313" key="2">
    <source>
        <dbReference type="Proteomes" id="UP001163105"/>
    </source>
</evidence>
<accession>A0AB34FH68</accession>